<sequence length="474" mass="52953">MPSDDYDKTGFEQSSVDCMPSANIFASYAAEDISTSSSVECGHNSSYSDKLEDDCPAILSNNPGTLIPSPDPFSYDLDSDSASDGDTLPVKCQQLHNDIEKNNSQNTKAQELELAMYYIDSIFYIQFRFYSNISAPDRRGWLYGLLRKIKPFYNACLALSSYADAILHSKEESEIGLFRGGTGNWKIHLQAALSLLNRLIPIWLDMSPVGELSHMLTYTQCDNSTCCLAKEKLLKFSFVVLLWFEIIACASGNLTPSLFPLCKNLLESNTIDMVWATGCRNWVWLQIAEVTALLSWKNNSQRLSILSIRELTQRAMAIEKQIEEKQNEHAKLIQCGSLPLTSEINMHDVNDVTAIFSLATLTYLHVVVSGPNPNLPEIKSSVSKTLAALKGLRDPQLTRNLAWPLCVTGCLAENGDRAIVEDLMVAAGTPSKQLGNLSSTLRIIKECWRLRDHEQGLWEWKGVMAYLDEHIFLA</sequence>
<dbReference type="GO" id="GO:0045944">
    <property type="term" value="P:positive regulation of transcription by RNA polymerase II"/>
    <property type="evidence" value="ECO:0007669"/>
    <property type="project" value="TreeGrafter"/>
</dbReference>
<feature type="non-terminal residue" evidence="3">
    <location>
        <position position="474"/>
    </location>
</feature>
<dbReference type="PANTHER" id="PTHR37534:SF26">
    <property type="entry name" value="TRANSCRIPTION FACTOR, PUTATIVE-RELATED"/>
    <property type="match status" value="1"/>
</dbReference>
<keyword evidence="2" id="KW-0539">Nucleus</keyword>
<dbReference type="GO" id="GO:0003700">
    <property type="term" value="F:DNA-binding transcription factor activity"/>
    <property type="evidence" value="ECO:0007669"/>
    <property type="project" value="TreeGrafter"/>
</dbReference>
<comment type="subcellular location">
    <subcellularLocation>
        <location evidence="1">Nucleus</location>
    </subcellularLocation>
</comment>
<evidence type="ECO:0000313" key="3">
    <source>
        <dbReference type="EMBL" id="RFU33839.1"/>
    </source>
</evidence>
<dbReference type="GO" id="GO:0000976">
    <property type="term" value="F:transcription cis-regulatory region binding"/>
    <property type="evidence" value="ECO:0007669"/>
    <property type="project" value="TreeGrafter"/>
</dbReference>
<name>A0A3E2HKC5_SCYLI</name>
<comment type="caution">
    <text evidence="3">The sequence shown here is derived from an EMBL/GenBank/DDBJ whole genome shotgun (WGS) entry which is preliminary data.</text>
</comment>
<dbReference type="GO" id="GO:0005634">
    <property type="term" value="C:nucleus"/>
    <property type="evidence" value="ECO:0007669"/>
    <property type="project" value="UniProtKB-SubCell"/>
</dbReference>
<dbReference type="PANTHER" id="PTHR37534">
    <property type="entry name" value="TRANSCRIPTIONAL ACTIVATOR PROTEIN UGA3"/>
    <property type="match status" value="1"/>
</dbReference>
<accession>A0A3E2HKC5</accession>
<dbReference type="Proteomes" id="UP000258309">
    <property type="component" value="Unassembled WGS sequence"/>
</dbReference>
<dbReference type="OrthoDB" id="5213892at2759"/>
<proteinExistence type="predicted"/>
<reference evidence="3 4" key="1">
    <citation type="submission" date="2018-05" db="EMBL/GenBank/DDBJ databases">
        <title>Draft genome sequence of Scytalidium lignicola DSM 105466, a ubiquitous saprotrophic fungus.</title>
        <authorList>
            <person name="Buettner E."/>
            <person name="Gebauer A.M."/>
            <person name="Hofrichter M."/>
            <person name="Liers C."/>
            <person name="Kellner H."/>
        </authorList>
    </citation>
    <scope>NUCLEOTIDE SEQUENCE [LARGE SCALE GENOMIC DNA]</scope>
    <source>
        <strain evidence="3 4">DSM 105466</strain>
    </source>
</reference>
<keyword evidence="4" id="KW-1185">Reference proteome</keyword>
<evidence type="ECO:0000256" key="1">
    <source>
        <dbReference type="ARBA" id="ARBA00004123"/>
    </source>
</evidence>
<evidence type="ECO:0000256" key="2">
    <source>
        <dbReference type="ARBA" id="ARBA00023242"/>
    </source>
</evidence>
<dbReference type="Pfam" id="PF11951">
    <property type="entry name" value="Fungal_trans_2"/>
    <property type="match status" value="1"/>
</dbReference>
<gene>
    <name evidence="3" type="ORF">B7463_g2518</name>
</gene>
<organism evidence="3 4">
    <name type="scientific">Scytalidium lignicola</name>
    <name type="common">Hyphomycete</name>
    <dbReference type="NCBI Taxonomy" id="5539"/>
    <lineage>
        <taxon>Eukaryota</taxon>
        <taxon>Fungi</taxon>
        <taxon>Dikarya</taxon>
        <taxon>Ascomycota</taxon>
        <taxon>Pezizomycotina</taxon>
        <taxon>Leotiomycetes</taxon>
        <taxon>Leotiomycetes incertae sedis</taxon>
        <taxon>Scytalidium</taxon>
    </lineage>
</organism>
<dbReference type="AlphaFoldDB" id="A0A3E2HKC5"/>
<evidence type="ECO:0000313" key="4">
    <source>
        <dbReference type="Proteomes" id="UP000258309"/>
    </source>
</evidence>
<protein>
    <submittedName>
        <fullName evidence="3">Uncharacterized protein</fullName>
    </submittedName>
</protein>
<dbReference type="EMBL" id="NCSJ02000029">
    <property type="protein sequence ID" value="RFU33839.1"/>
    <property type="molecule type" value="Genomic_DNA"/>
</dbReference>
<dbReference type="OMA" id="GCMASES"/>
<dbReference type="InterPro" id="IPR021858">
    <property type="entry name" value="Fun_TF"/>
</dbReference>
<feature type="non-terminal residue" evidence="3">
    <location>
        <position position="1"/>
    </location>
</feature>
<dbReference type="STRING" id="5539.A0A3E2HKC5"/>